<protein>
    <submittedName>
        <fullName evidence="4">DNA cytosine methyltransferase</fullName>
    </submittedName>
</protein>
<dbReference type="Gene3D" id="3.40.50.150">
    <property type="entry name" value="Vaccinia Virus protein VP39"/>
    <property type="match status" value="1"/>
</dbReference>
<dbReference type="InterPro" id="IPR029063">
    <property type="entry name" value="SAM-dependent_MTases_sf"/>
</dbReference>
<keyword evidence="2 4" id="KW-0808">Transferase</keyword>
<keyword evidence="3" id="KW-0680">Restriction system</keyword>
<evidence type="ECO:0000256" key="3">
    <source>
        <dbReference type="ARBA" id="ARBA00022747"/>
    </source>
</evidence>
<dbReference type="Proteomes" id="UP000189443">
    <property type="component" value="Chromosome"/>
</dbReference>
<dbReference type="GO" id="GO:0008168">
    <property type="term" value="F:methyltransferase activity"/>
    <property type="evidence" value="ECO:0007669"/>
    <property type="project" value="UniProtKB-KW"/>
</dbReference>
<dbReference type="PRINTS" id="PR00105">
    <property type="entry name" value="C5METTRFRASE"/>
</dbReference>
<sequence length="565" mass="62420">MTQKARTATHRPATRRRRFRHDEYTAVDLFSGFGGLTEGIRRAGFTTIMAANHNPYKVQVHEANHPDAEHWIADLVDPEAADYHSARDLPRADLLAAGVSCVNHSQANTIKAYLQGGTLFELEDPDYEARVTRSERDRATANCVLHYAAKHHPWLILIECTTGLQSWGPAIPGRPKIGDGSTYRWWLKQFDLLGYDGAVCFFNSQFFGVPQSRNRGYWVFWKKSLPAPDLEHRPVSRCHRCDKDVEAVWTWRTGVPASGLVEYGKQYDYRCPICRREVVPPMTPSLAALDLTDLGVRIGDKPVKTFKDGFVGPLARSTMARAERCRQRFADFPAVFMPAKGVHGIEKHPLQPLATQTSQQETSILSTGPLAEPLWAETASGLALAVDNYQGAPRSGHEPLPTQVGSETLAVVSSGVVPYRKHTVPTMHAEAMPAFTSDQIPGLLTAAGWYKQNGTSPGHGTAPHPLTDPLGTITAADTTALLTAQWRAALADLPLEDCHFRMMREYEIGRGCGFDVNFGDYRGSFKVWGTARNQVDGFGNAVSPQVGEWIGERLRASLHRAEVAA</sequence>
<keyword evidence="1 4" id="KW-0489">Methyltransferase</keyword>
<evidence type="ECO:0000313" key="5">
    <source>
        <dbReference type="Proteomes" id="UP000189443"/>
    </source>
</evidence>
<dbReference type="InterPro" id="IPR001525">
    <property type="entry name" value="C5_MeTfrase"/>
</dbReference>
<name>A0A1S6JKR4_9ACTN</name>
<dbReference type="SUPFAM" id="SSF53335">
    <property type="entry name" value="S-adenosyl-L-methionine-dependent methyltransferases"/>
    <property type="match status" value="1"/>
</dbReference>
<dbReference type="OrthoDB" id="9813719at2"/>
<proteinExistence type="predicted"/>
<dbReference type="RefSeq" id="WP_055420927.1">
    <property type="nucleotide sequence ID" value="NZ_LIQD01000004.1"/>
</dbReference>
<dbReference type="REBASE" id="184081">
    <property type="entry name" value="M.SpaACT12ORF31875P"/>
</dbReference>
<dbReference type="GO" id="GO:0032259">
    <property type="term" value="P:methylation"/>
    <property type="evidence" value="ECO:0007669"/>
    <property type="project" value="UniProtKB-KW"/>
</dbReference>
<accession>A0A1S6JKR4</accession>
<gene>
    <name evidence="4" type="ORF">B1H29_31875</name>
</gene>
<reference evidence="4 5" key="1">
    <citation type="submission" date="2017-02" db="EMBL/GenBank/DDBJ databases">
        <title>Streptomyces pactum ACT12 Genome sequencing and assembly.</title>
        <authorList>
            <person name="Xue Q."/>
            <person name="Yan X."/>
            <person name="Jia L."/>
            <person name="Yan H."/>
        </authorList>
    </citation>
    <scope>NUCLEOTIDE SEQUENCE [LARGE SCALE GENOMIC DNA]</scope>
    <source>
        <strain evidence="4 5">ACT12</strain>
    </source>
</reference>
<dbReference type="EMBL" id="CP019724">
    <property type="protein sequence ID" value="AQS72350.1"/>
    <property type="molecule type" value="Genomic_DNA"/>
</dbReference>
<keyword evidence="5" id="KW-1185">Reference proteome</keyword>
<evidence type="ECO:0000256" key="1">
    <source>
        <dbReference type="ARBA" id="ARBA00022603"/>
    </source>
</evidence>
<dbReference type="AlphaFoldDB" id="A0A1S6JKR4"/>
<dbReference type="Pfam" id="PF00145">
    <property type="entry name" value="DNA_methylase"/>
    <property type="match status" value="1"/>
</dbReference>
<evidence type="ECO:0000256" key="2">
    <source>
        <dbReference type="ARBA" id="ARBA00022679"/>
    </source>
</evidence>
<dbReference type="GO" id="GO:0009307">
    <property type="term" value="P:DNA restriction-modification system"/>
    <property type="evidence" value="ECO:0007669"/>
    <property type="project" value="UniProtKB-KW"/>
</dbReference>
<organism evidence="4 5">
    <name type="scientific">Streptomyces pactum</name>
    <dbReference type="NCBI Taxonomy" id="68249"/>
    <lineage>
        <taxon>Bacteria</taxon>
        <taxon>Bacillati</taxon>
        <taxon>Actinomycetota</taxon>
        <taxon>Actinomycetes</taxon>
        <taxon>Kitasatosporales</taxon>
        <taxon>Streptomycetaceae</taxon>
        <taxon>Streptomyces</taxon>
    </lineage>
</organism>
<dbReference type="KEGG" id="spac:B1H29_31875"/>
<evidence type="ECO:0000313" key="4">
    <source>
        <dbReference type="EMBL" id="AQS72350.1"/>
    </source>
</evidence>